<dbReference type="Proteomes" id="UP001139410">
    <property type="component" value="Unassembled WGS sequence"/>
</dbReference>
<dbReference type="RefSeq" id="WP_235067750.1">
    <property type="nucleotide sequence ID" value="NZ_JAKFGM010000002.1"/>
</dbReference>
<evidence type="ECO:0000313" key="3">
    <source>
        <dbReference type="Proteomes" id="UP001139410"/>
    </source>
</evidence>
<dbReference type="InterPro" id="IPR021747">
    <property type="entry name" value="DUF3313"/>
</dbReference>
<sequence length="229" mass="24359">MHGIKLMLAVLALTATAPASAAKLPPSWDGLVQVKAKKLAAVYLLPNADFRAYSKVMLDPAQVAFEKNWARDYNSSTMTLGGRVTDSEVQKAIADAQAGLNKIFAETFAKQGYVVATAPGPDVARVTFGVIDLAVTAPDVGIGMGDTFAVDAGEATFVIEVRDSITNQLLGRGLDRRAAGDNGPGYLRTSVSNRDDFEQLFETWANIAAKGLIELRASSPVNTDGIRKQ</sequence>
<evidence type="ECO:0000256" key="1">
    <source>
        <dbReference type="SAM" id="SignalP"/>
    </source>
</evidence>
<dbReference type="AlphaFoldDB" id="A0A9X1TXI8"/>
<evidence type="ECO:0000313" key="2">
    <source>
        <dbReference type="EMBL" id="MCF2515230.1"/>
    </source>
</evidence>
<feature type="signal peptide" evidence="1">
    <location>
        <begin position="1"/>
        <end position="21"/>
    </location>
</feature>
<comment type="caution">
    <text evidence="2">The sequence shown here is derived from an EMBL/GenBank/DDBJ whole genome shotgun (WGS) entry which is preliminary data.</text>
</comment>
<dbReference type="Pfam" id="PF11769">
    <property type="entry name" value="DUF3313"/>
    <property type="match status" value="1"/>
</dbReference>
<dbReference type="EMBL" id="JAKFGM010000002">
    <property type="protein sequence ID" value="MCF2515230.1"/>
    <property type="molecule type" value="Genomic_DNA"/>
</dbReference>
<organism evidence="2 3">
    <name type="scientific">Sphingomonas cremea</name>
    <dbReference type="NCBI Taxonomy" id="2904799"/>
    <lineage>
        <taxon>Bacteria</taxon>
        <taxon>Pseudomonadati</taxon>
        <taxon>Pseudomonadota</taxon>
        <taxon>Alphaproteobacteria</taxon>
        <taxon>Sphingomonadales</taxon>
        <taxon>Sphingomonadaceae</taxon>
        <taxon>Sphingomonas</taxon>
    </lineage>
</organism>
<keyword evidence="1" id="KW-0732">Signal</keyword>
<reference evidence="2" key="1">
    <citation type="submission" date="2022-01" db="EMBL/GenBank/DDBJ databases">
        <authorList>
            <person name="Jo J.-H."/>
            <person name="Im W.-T."/>
        </authorList>
    </citation>
    <scope>NUCLEOTIDE SEQUENCE</scope>
    <source>
        <strain evidence="2">G124</strain>
    </source>
</reference>
<keyword evidence="3" id="KW-1185">Reference proteome</keyword>
<protein>
    <submittedName>
        <fullName evidence="2">DUF3313 domain-containing protein</fullName>
    </submittedName>
</protein>
<accession>A0A9X1TXI8</accession>
<name>A0A9X1TXI8_9SPHN</name>
<proteinExistence type="predicted"/>
<gene>
    <name evidence="2" type="ORF">LVY65_09170</name>
</gene>
<feature type="chain" id="PRO_5040892099" evidence="1">
    <location>
        <begin position="22"/>
        <end position="229"/>
    </location>
</feature>